<feature type="compositionally biased region" description="Basic and acidic residues" evidence="1">
    <location>
        <begin position="714"/>
        <end position="732"/>
    </location>
</feature>
<name>A0AAV0VN68_9HEMI</name>
<accession>A0AAV0VN68</accession>
<keyword evidence="3" id="KW-1185">Reference proteome</keyword>
<dbReference type="EMBL" id="CARXXK010000001">
    <property type="protein sequence ID" value="CAI6343141.1"/>
    <property type="molecule type" value="Genomic_DNA"/>
</dbReference>
<protein>
    <submittedName>
        <fullName evidence="2">Uncharacterized protein</fullName>
    </submittedName>
</protein>
<dbReference type="AlphaFoldDB" id="A0AAV0VN68"/>
<feature type="region of interest" description="Disordered" evidence="1">
    <location>
        <begin position="643"/>
        <end position="878"/>
    </location>
</feature>
<evidence type="ECO:0000313" key="2">
    <source>
        <dbReference type="EMBL" id="CAI6343141.1"/>
    </source>
</evidence>
<gene>
    <name evidence="2" type="ORF">MEUPH1_LOCUS446</name>
</gene>
<comment type="caution">
    <text evidence="2">The sequence shown here is derived from an EMBL/GenBank/DDBJ whole genome shotgun (WGS) entry which is preliminary data.</text>
</comment>
<proteinExistence type="predicted"/>
<feature type="compositionally biased region" description="Basic and acidic residues" evidence="1">
    <location>
        <begin position="1068"/>
        <end position="1077"/>
    </location>
</feature>
<organism evidence="2 3">
    <name type="scientific">Macrosiphum euphorbiae</name>
    <name type="common">potato aphid</name>
    <dbReference type="NCBI Taxonomy" id="13131"/>
    <lineage>
        <taxon>Eukaryota</taxon>
        <taxon>Metazoa</taxon>
        <taxon>Ecdysozoa</taxon>
        <taxon>Arthropoda</taxon>
        <taxon>Hexapoda</taxon>
        <taxon>Insecta</taxon>
        <taxon>Pterygota</taxon>
        <taxon>Neoptera</taxon>
        <taxon>Paraneoptera</taxon>
        <taxon>Hemiptera</taxon>
        <taxon>Sternorrhyncha</taxon>
        <taxon>Aphidomorpha</taxon>
        <taxon>Aphidoidea</taxon>
        <taxon>Aphididae</taxon>
        <taxon>Macrosiphini</taxon>
        <taxon>Macrosiphum</taxon>
    </lineage>
</organism>
<sequence>MNTRTDCSPRIIKRISSKQNTDDASKYEFYRHINHLSIIRLDNEADKLNYSSWLTRLDNETSDLKMHLIKILFISLRSDKSFQIFLKPPPDDLNDLELMSDNTMDMVKWLQDNNIPDESSTTENKQDIKHRRSAAVATNMRSYTTIKTSPYFVQSFYVRSDWPIYTWYNPTSIGLPSNHDHNQWELYLNRFQIVTDDKSAIIKHRNECDDIIPIDQVSKEVADSFNWHPYSILINEETRPKRTAGSIAIDTDVGNQICNQQQIDDAAFAIVSCKVFPGNKVLSKRMYSDTLIPDKKFIFKMTGVTIVDYSGLKLKNDETLPFICKLKERKRAVKNRCGVKEKTPCPCEKPMMVMDCRKPKSPCSTTVPQNTNQINQTKPSNTISIINQSTCNIKTEMESDSKFSNLNMTYQECKSSSKCLKRSVKKTKSVESCKFPKEADLDVDDNNESQDHTNCPKVFNAGRSSFNESLNCDWTVSSVEISMTEPDRACNSTPEVAKAPNCTLIPPDQVAHVEPENQSTRNCSSVQNTTPPAAPKTPNCNTNICTLIPADKVENVEPEDQSARNCSSVQKTTPAAEKAPNCSADICASFLSNPVERVEPVNQSARNCSSVQKTAPAAAKTPNCNTNICASIVSDQVERVEPEDQRARNCSSVQKTAPAAKPQRQCPRTTECVREPPPQEQCRQRSLGIRDGTRSEPTENGNCSGGCRRTSAPEPRDRCANARGPTSDDGRKVGQCPGQDQNRSCPSAFAEHRPKTPTDNGRRADAIFSGDRQRASPGQRMSAPQPRDRCAASARGPTSDDGRRVGQCPGKDQNRSCQAAFSEYRTKTPREPDNSAVSCSDRRASQQQQQQQQYDHEGSRSNDRSNTAAPDDSWNPEVSSYAAFSNSHVTEDRFHFLTSERMVDDRSAATRLMPANDFHSAAAAAAANDDNYLSDESNWSAEQGCQSCAQPINRFNDDHNNNNNNYYSSSSLSTLTSSDSSIDMRMAARHPIGRNVNCDRRTDRLMSTNSSGRYPFNSSLSPNLSNVALRRATFVVADEWPPAHDLVEDVSMPGSLVTGPWSLSMSDSRTDRYRDSSDVGAADQYNNNFCSGGGNATGQDDYGGSETDDDEAGVASGSRRDY</sequence>
<feature type="compositionally biased region" description="Basic and acidic residues" evidence="1">
    <location>
        <begin position="824"/>
        <end position="833"/>
    </location>
</feature>
<evidence type="ECO:0000256" key="1">
    <source>
        <dbReference type="SAM" id="MobiDB-lite"/>
    </source>
</evidence>
<feature type="region of interest" description="Disordered" evidence="1">
    <location>
        <begin position="1058"/>
        <end position="1122"/>
    </location>
</feature>
<feature type="compositionally biased region" description="Basic and acidic residues" evidence="1">
    <location>
        <begin position="854"/>
        <end position="863"/>
    </location>
</feature>
<evidence type="ECO:0000313" key="3">
    <source>
        <dbReference type="Proteomes" id="UP001160148"/>
    </source>
</evidence>
<dbReference type="Proteomes" id="UP001160148">
    <property type="component" value="Unassembled WGS sequence"/>
</dbReference>
<reference evidence="2 3" key="1">
    <citation type="submission" date="2023-01" db="EMBL/GenBank/DDBJ databases">
        <authorList>
            <person name="Whitehead M."/>
        </authorList>
    </citation>
    <scope>NUCLEOTIDE SEQUENCE [LARGE SCALE GENOMIC DNA]</scope>
</reference>
<feature type="compositionally biased region" description="Basic and acidic residues" evidence="1">
    <location>
        <begin position="750"/>
        <end position="765"/>
    </location>
</feature>